<dbReference type="Proteomes" id="UP001386955">
    <property type="component" value="Unassembled WGS sequence"/>
</dbReference>
<sequence length="280" mass="32209">MLCLHMALPLTIEFFKPPCGCKVSEFSTSYSFHQPSCLMCLNACRLHHILTRDDAQLSFMPSSYSVVKWDTIVGGLFLWWVLPRVGAWGWGLSWRTSLQGEGMEVARVESAEGLTFTATTVSLSLMRRCTALHCTAEPPHRPAPRHTTVKTHRLGHRHTQALCFGSSKLKLRGFYYQVDLAYIVFQAFYSLHCAFRQHLFGINMYECMTSLFENRKAKEQVLQIKIDVKRRTSCSHRKTKAYGQAFIGVDDPHVEAHFPDDKQEDWFFPDQKHNIFLSPE</sequence>
<name>A0AAN9S9H6_PSOTE</name>
<gene>
    <name evidence="1" type="ORF">VNO78_20486</name>
</gene>
<dbReference type="EMBL" id="JAYMYS010000005">
    <property type="protein sequence ID" value="KAK7392059.1"/>
    <property type="molecule type" value="Genomic_DNA"/>
</dbReference>
<evidence type="ECO:0000313" key="1">
    <source>
        <dbReference type="EMBL" id="KAK7392059.1"/>
    </source>
</evidence>
<accession>A0AAN9S9H6</accession>
<dbReference type="AlphaFoldDB" id="A0AAN9S9H6"/>
<evidence type="ECO:0000313" key="2">
    <source>
        <dbReference type="Proteomes" id="UP001386955"/>
    </source>
</evidence>
<comment type="caution">
    <text evidence="1">The sequence shown here is derived from an EMBL/GenBank/DDBJ whole genome shotgun (WGS) entry which is preliminary data.</text>
</comment>
<protein>
    <submittedName>
        <fullName evidence="1">Uncharacterized protein</fullName>
    </submittedName>
</protein>
<keyword evidence="2" id="KW-1185">Reference proteome</keyword>
<organism evidence="1 2">
    <name type="scientific">Psophocarpus tetragonolobus</name>
    <name type="common">Winged bean</name>
    <name type="synonym">Dolichos tetragonolobus</name>
    <dbReference type="NCBI Taxonomy" id="3891"/>
    <lineage>
        <taxon>Eukaryota</taxon>
        <taxon>Viridiplantae</taxon>
        <taxon>Streptophyta</taxon>
        <taxon>Embryophyta</taxon>
        <taxon>Tracheophyta</taxon>
        <taxon>Spermatophyta</taxon>
        <taxon>Magnoliopsida</taxon>
        <taxon>eudicotyledons</taxon>
        <taxon>Gunneridae</taxon>
        <taxon>Pentapetalae</taxon>
        <taxon>rosids</taxon>
        <taxon>fabids</taxon>
        <taxon>Fabales</taxon>
        <taxon>Fabaceae</taxon>
        <taxon>Papilionoideae</taxon>
        <taxon>50 kb inversion clade</taxon>
        <taxon>NPAAA clade</taxon>
        <taxon>indigoferoid/millettioid clade</taxon>
        <taxon>Phaseoleae</taxon>
        <taxon>Psophocarpus</taxon>
    </lineage>
</organism>
<reference evidence="1 2" key="1">
    <citation type="submission" date="2024-01" db="EMBL/GenBank/DDBJ databases">
        <title>The genomes of 5 underutilized Papilionoideae crops provide insights into root nodulation and disease resistanc.</title>
        <authorList>
            <person name="Jiang F."/>
        </authorList>
    </citation>
    <scope>NUCLEOTIDE SEQUENCE [LARGE SCALE GENOMIC DNA]</scope>
    <source>
        <strain evidence="1">DUOXIRENSHENG_FW03</strain>
        <tissue evidence="1">Leaves</tissue>
    </source>
</reference>
<proteinExistence type="predicted"/>